<gene>
    <name evidence="1" type="ORF">M768_03385</name>
</gene>
<dbReference type="AlphaFoldDB" id="A0A0M0FBN0"/>
<comment type="caution">
    <text evidence="1">The sequence shown here is derived from an EMBL/GenBank/DDBJ whole genome shotgun (WGS) entry which is preliminary data.</text>
</comment>
<proteinExistence type="predicted"/>
<protein>
    <submittedName>
        <fullName evidence="1">Uncharacterized protein</fullName>
    </submittedName>
</protein>
<evidence type="ECO:0000313" key="2">
    <source>
        <dbReference type="Proteomes" id="UP000037387"/>
    </source>
</evidence>
<dbReference type="Proteomes" id="UP000037387">
    <property type="component" value="Unassembled WGS sequence"/>
</dbReference>
<reference evidence="1 2" key="1">
    <citation type="journal article" date="2015" name="Sci. Rep.">
        <title>Functional and structural properties of a novel cellulosome-like multienzyme complex: efficient glycoside hydrolysis of water-insoluble 7-xylosyl-10-deacetylpaclitaxel.</title>
        <authorList>
            <person name="Dou T.Y."/>
            <person name="Luan H.W."/>
            <person name="Ge G.B."/>
            <person name="Dong M.M."/>
            <person name="Zou H.F."/>
            <person name="He Y.Q."/>
            <person name="Cui P."/>
            <person name="Wang J.Y."/>
            <person name="Hao D.C."/>
            <person name="Yang S.L."/>
            <person name="Yang L."/>
        </authorList>
    </citation>
    <scope>NUCLEOTIDE SEQUENCE [LARGE SCALE GENOMIC DNA]</scope>
    <source>
        <strain evidence="1 2">F16</strain>
    </source>
</reference>
<organism evidence="1 2">
    <name type="scientific">Cellulosimicrobium cellulans F16</name>
    <dbReference type="NCBI Taxonomy" id="1350482"/>
    <lineage>
        <taxon>Bacteria</taxon>
        <taxon>Bacillati</taxon>
        <taxon>Actinomycetota</taxon>
        <taxon>Actinomycetes</taxon>
        <taxon>Micrococcales</taxon>
        <taxon>Promicromonosporaceae</taxon>
        <taxon>Cellulosimicrobium</taxon>
    </lineage>
</organism>
<keyword evidence="2" id="KW-1185">Reference proteome</keyword>
<sequence>MVLGPLLVLGPAPCAPVFQQDLAAWACTGVRGGD</sequence>
<accession>A0A0M0FBN0</accession>
<evidence type="ECO:0000313" key="1">
    <source>
        <dbReference type="EMBL" id="KON74994.1"/>
    </source>
</evidence>
<dbReference type="EMBL" id="ATNL01000006">
    <property type="protein sequence ID" value="KON74994.1"/>
    <property type="molecule type" value="Genomic_DNA"/>
</dbReference>
<name>A0A0M0FBN0_CELCE</name>